<gene>
    <name evidence="2" type="ORF">BCV69DRAFT_294005</name>
</gene>
<feature type="compositionally biased region" description="Polar residues" evidence="1">
    <location>
        <begin position="470"/>
        <end position="480"/>
    </location>
</feature>
<feature type="region of interest" description="Disordered" evidence="1">
    <location>
        <begin position="402"/>
        <end position="562"/>
    </location>
</feature>
<feature type="compositionally biased region" description="Basic and acidic residues" evidence="1">
    <location>
        <begin position="748"/>
        <end position="758"/>
    </location>
</feature>
<evidence type="ECO:0000313" key="3">
    <source>
        <dbReference type="Proteomes" id="UP000245942"/>
    </source>
</evidence>
<feature type="compositionally biased region" description="Basic and acidic residues" evidence="1">
    <location>
        <begin position="489"/>
        <end position="503"/>
    </location>
</feature>
<feature type="region of interest" description="Disordered" evidence="1">
    <location>
        <begin position="644"/>
        <end position="758"/>
    </location>
</feature>
<reference evidence="2 3" key="1">
    <citation type="journal article" date="2018" name="Mol. Biol. Evol.">
        <title>Broad Genomic Sampling Reveals a Smut Pathogenic Ancestry of the Fungal Clade Ustilaginomycotina.</title>
        <authorList>
            <person name="Kijpornyongpan T."/>
            <person name="Mondo S.J."/>
            <person name="Barry K."/>
            <person name="Sandor L."/>
            <person name="Lee J."/>
            <person name="Lipzen A."/>
            <person name="Pangilinan J."/>
            <person name="LaButti K."/>
            <person name="Hainaut M."/>
            <person name="Henrissat B."/>
            <person name="Grigoriev I.V."/>
            <person name="Spatafora J.W."/>
            <person name="Aime M.C."/>
        </authorList>
    </citation>
    <scope>NUCLEOTIDE SEQUENCE [LARGE SCALE GENOMIC DNA]</scope>
    <source>
        <strain evidence="2 3">MCA 4718</strain>
    </source>
</reference>
<feature type="compositionally biased region" description="Polar residues" evidence="1">
    <location>
        <begin position="516"/>
        <end position="537"/>
    </location>
</feature>
<feature type="compositionally biased region" description="Polar residues" evidence="1">
    <location>
        <begin position="434"/>
        <end position="443"/>
    </location>
</feature>
<dbReference type="AlphaFoldDB" id="A0A316U4T9"/>
<feature type="compositionally biased region" description="Pro residues" evidence="1">
    <location>
        <begin position="337"/>
        <end position="349"/>
    </location>
</feature>
<dbReference type="OrthoDB" id="3357341at2759"/>
<dbReference type="RefSeq" id="XP_025347409.1">
    <property type="nucleotide sequence ID" value="XM_025493858.1"/>
</dbReference>
<accession>A0A316U4T9</accession>
<evidence type="ECO:0000256" key="1">
    <source>
        <dbReference type="SAM" id="MobiDB-lite"/>
    </source>
</evidence>
<feature type="compositionally biased region" description="Basic and acidic residues" evidence="1">
    <location>
        <begin position="694"/>
        <end position="706"/>
    </location>
</feature>
<keyword evidence="3" id="KW-1185">Reference proteome</keyword>
<feature type="compositionally biased region" description="Polar residues" evidence="1">
    <location>
        <begin position="667"/>
        <end position="679"/>
    </location>
</feature>
<feature type="compositionally biased region" description="Basic and acidic residues" evidence="1">
    <location>
        <begin position="402"/>
        <end position="433"/>
    </location>
</feature>
<name>A0A316U4T9_9BASI</name>
<evidence type="ECO:0000313" key="2">
    <source>
        <dbReference type="EMBL" id="PWN20249.1"/>
    </source>
</evidence>
<dbReference type="STRING" id="1684307.A0A316U4T9"/>
<organism evidence="2 3">
    <name type="scientific">Pseudomicrostroma glucosiphilum</name>
    <dbReference type="NCBI Taxonomy" id="1684307"/>
    <lineage>
        <taxon>Eukaryota</taxon>
        <taxon>Fungi</taxon>
        <taxon>Dikarya</taxon>
        <taxon>Basidiomycota</taxon>
        <taxon>Ustilaginomycotina</taxon>
        <taxon>Exobasidiomycetes</taxon>
        <taxon>Microstromatales</taxon>
        <taxon>Microstromatales incertae sedis</taxon>
        <taxon>Pseudomicrostroma</taxon>
    </lineage>
</organism>
<dbReference type="GeneID" id="37015592"/>
<proteinExistence type="predicted"/>
<feature type="region of interest" description="Disordered" evidence="1">
    <location>
        <begin position="326"/>
        <end position="384"/>
    </location>
</feature>
<feature type="compositionally biased region" description="Pro residues" evidence="1">
    <location>
        <begin position="368"/>
        <end position="382"/>
    </location>
</feature>
<dbReference type="EMBL" id="KZ819328">
    <property type="protein sequence ID" value="PWN20249.1"/>
    <property type="molecule type" value="Genomic_DNA"/>
</dbReference>
<sequence>MSLDPALFTLHFLPRQDSPSITDLSSIIPDATSKTFTPTYTLSRAIRSPKYQNTLLDGLTYTELGSVSASSTSEKCKSLKLFNPDQDNEVRKAGAMLRTEWQFAWQGEKLAISKELAIGVGNGKGSYDVEIIRKPDPPIKIAIYRPESKKMSAFLQVFDYNIDRCEAITDKRGLEHTLILAIASCLDTEYDERHRTPDDNVFLSLVGAAPTSPSQGGMTGMPTSGPLEPNEVVITPLVEPAHVVEHCLNLLKSGMDGADPRGLKAATVGQNLELVVIKAVGEEMAKRAIGIAERVKVGFYRLPDSRKGKLWDGTVPAELYQYVRTSELKAQDRPEGSKPPVPERPPAPPSSGARPRIKLGGGHSPEPTSTPQPPASPLPAKTPPLLTDITIFLSKTKLEEFEAERSQQARLYEEEQSRRLAERLQKEQVRQEESPASSRTKGQASRRPMSGGQNSPDATRLKPSAHRNGRPTSAGGSSEPRNGVNAPQDDPRNPESAHSHDEALSPNGTLRHGFGSCQNLTRHATWSSRPTHPTGYTVSYPAATNHAQRDSPHTALQSSARDARPASFFLPLQDDSTLVKVKTPKVTERPVVVVEDSRIPPATTAADAQSDASASEAGATTDRDDAEDIESLCEAECGSWYGSECSFSSEATGPPLESEQDPLRARGNNSKKSPTSRVLSNLPPPILARGTQPSKERATGKEERPRAGAKAGAGRWSSTPIRDLHEQWAADFRGGGGAMSRKKRGVEKKKEKVRLSPA</sequence>
<feature type="region of interest" description="Disordered" evidence="1">
    <location>
        <begin position="592"/>
        <end position="630"/>
    </location>
</feature>
<feature type="compositionally biased region" description="Basic and acidic residues" evidence="1">
    <location>
        <begin position="326"/>
        <end position="336"/>
    </location>
</feature>
<feature type="compositionally biased region" description="Low complexity" evidence="1">
    <location>
        <begin position="602"/>
        <end position="619"/>
    </location>
</feature>
<protein>
    <submittedName>
        <fullName evidence="2">Uncharacterized protein</fullName>
    </submittedName>
</protein>
<dbReference type="Proteomes" id="UP000245942">
    <property type="component" value="Unassembled WGS sequence"/>
</dbReference>